<evidence type="ECO:0008006" key="4">
    <source>
        <dbReference type="Google" id="ProtNLM"/>
    </source>
</evidence>
<dbReference type="Proteomes" id="UP000054561">
    <property type="component" value="Unassembled WGS sequence"/>
</dbReference>
<organism evidence="2 3">
    <name type="scientific">Plasmodium fragile</name>
    <dbReference type="NCBI Taxonomy" id="5857"/>
    <lineage>
        <taxon>Eukaryota</taxon>
        <taxon>Sar</taxon>
        <taxon>Alveolata</taxon>
        <taxon>Apicomplexa</taxon>
        <taxon>Aconoidasida</taxon>
        <taxon>Haemosporida</taxon>
        <taxon>Plasmodiidae</taxon>
        <taxon>Plasmodium</taxon>
        <taxon>Plasmodium (Plasmodium)</taxon>
    </lineage>
</organism>
<dbReference type="EMBL" id="KQ001717">
    <property type="protein sequence ID" value="KJP85643.1"/>
    <property type="molecule type" value="Genomic_DNA"/>
</dbReference>
<dbReference type="VEuPathDB" id="PlasmoDB:AK88_04715"/>
<keyword evidence="1" id="KW-0812">Transmembrane</keyword>
<dbReference type="GeneID" id="24270029"/>
<proteinExistence type="predicted"/>
<dbReference type="OrthoDB" id="381408at2759"/>
<sequence>MNNCQQTEETKKLFPGAVKVLIFTLLLWTWQHFNMSATYGAQLDNKDVGEKGSSMKGARCLKGTETLFPDYYEFSGKRGSSYFCPNDSDSVQGSQYFCPGLSKGQNKDYYEMTKSDAGDSSVSYQESTNDLFYNDNYEDLVEYNGIDVCNYGQSQHGRSRLSRSIRRIRNFLRKMDKCFEKQLKRVMWYEEESIRNIRGRMSGMARMKVFLLEKNIMSPAIISAVVSLICATVGHTMISIIFAMITNVILIYIILKILKMGLNATTLLKCSREGAYFV</sequence>
<name>A0A0D9QF89_PLAFR</name>
<gene>
    <name evidence="2" type="ORF">AK88_04715</name>
</gene>
<evidence type="ECO:0000313" key="2">
    <source>
        <dbReference type="EMBL" id="KJP85643.1"/>
    </source>
</evidence>
<dbReference type="RefSeq" id="XP_012337746.1">
    <property type="nucleotide sequence ID" value="XM_012482323.1"/>
</dbReference>
<reference evidence="2 3" key="1">
    <citation type="submission" date="2014-03" db="EMBL/GenBank/DDBJ databases">
        <title>The Genome Sequence of Plasmodium fragile nilgiri.</title>
        <authorList>
            <consortium name="The Broad Institute Genomics Platform"/>
            <consortium name="The Broad Institute Genome Sequencing Center for Infectious Disease"/>
            <person name="Neafsey D."/>
            <person name="Duraisingh M."/>
            <person name="Young S.K."/>
            <person name="Zeng Q."/>
            <person name="Gargeya S."/>
            <person name="Abouelleil A."/>
            <person name="Alvarado L."/>
            <person name="Chapman S.B."/>
            <person name="Gainer-Dewar J."/>
            <person name="Goldberg J."/>
            <person name="Griggs A."/>
            <person name="Gujja S."/>
            <person name="Hansen M."/>
            <person name="Howarth C."/>
            <person name="Imamovic A."/>
            <person name="Larimer J."/>
            <person name="Pearson M."/>
            <person name="Poon T.W."/>
            <person name="Priest M."/>
            <person name="Roberts A."/>
            <person name="Saif S."/>
            <person name="Shea T."/>
            <person name="Sykes S."/>
            <person name="Wortman J."/>
            <person name="Nusbaum C."/>
            <person name="Birren B."/>
        </authorList>
    </citation>
    <scope>NUCLEOTIDE SEQUENCE [LARGE SCALE GENOMIC DNA]</scope>
    <source>
        <strain evidence="3">nilgiri</strain>
    </source>
</reference>
<dbReference type="AlphaFoldDB" id="A0A0D9QF89"/>
<keyword evidence="1" id="KW-0472">Membrane</keyword>
<protein>
    <recommendedName>
        <fullName evidence="4">Pv-fam-d protein</fullName>
    </recommendedName>
</protein>
<keyword evidence="3" id="KW-1185">Reference proteome</keyword>
<evidence type="ECO:0000256" key="1">
    <source>
        <dbReference type="SAM" id="Phobius"/>
    </source>
</evidence>
<feature type="transmembrane region" description="Helical" evidence="1">
    <location>
        <begin position="240"/>
        <end position="258"/>
    </location>
</feature>
<feature type="transmembrane region" description="Helical" evidence="1">
    <location>
        <begin position="12"/>
        <end position="30"/>
    </location>
</feature>
<accession>A0A0D9QF89</accession>
<evidence type="ECO:0000313" key="3">
    <source>
        <dbReference type="Proteomes" id="UP000054561"/>
    </source>
</evidence>
<keyword evidence="1" id="KW-1133">Transmembrane helix</keyword>